<dbReference type="AlphaFoldDB" id="A0A1E7ETM6"/>
<feature type="compositionally biased region" description="Acidic residues" evidence="1">
    <location>
        <begin position="366"/>
        <end position="382"/>
    </location>
</feature>
<name>A0A1E7ETM6_9STRA</name>
<feature type="region of interest" description="Disordered" evidence="1">
    <location>
        <begin position="1"/>
        <end position="83"/>
    </location>
</feature>
<gene>
    <name evidence="2" type="ORF">FRACYDRAFT_248553</name>
</gene>
<sequence>MMNTNRQMNADADDDAAATSSVGDVIMATTTTTTSDHHESTSSPANPPPPQTSKRRVEEIHQAPPSSNRSILSHENGSGNNNNEETIIATKFHDDDNNNNVDNNNSYFCIGSGSGCLNRSTSANCLTRELEQFPKSTQEHVGQDLYGLTEKCIPTVDTHLLEELEKAIVALIEKADAEHNSEALRRRTEEEATMATTNDHQIGNNSSDTDTDHVDIPYYAYRLAVSKSSSYVHQSQFRLMFLRCTEGNVKKAAKRTLRHFKTKLQLFGEDKLVRDIVLDDLNENDMESLLSGGFQVLKDRDAAGRSVLFGRYTSMKYRTIDNMLRALWYIWMSILEDPINQMKGVVAVGYEVGKVPLDKFNYTNGTEEDSEEEEIEDDDDNNNDGISGDGDDIDFTSSSGTGGFEMSYADDNNSGGFDREMAREIISIPLSVPVRPAGYHLCTDSHQWVGILNTVLVTMCKLVRLRMRIHHGSDQECKYVLMTHGISSDSIPVDDTGYMSLTNHIEWIEQRRLSDANKL</sequence>
<dbReference type="Proteomes" id="UP000095751">
    <property type="component" value="Unassembled WGS sequence"/>
</dbReference>
<proteinExistence type="predicted"/>
<reference evidence="2 3" key="1">
    <citation type="submission" date="2016-09" db="EMBL/GenBank/DDBJ databases">
        <title>Extensive genetic diversity and differential bi-allelic expression allows diatom success in the polar Southern Ocean.</title>
        <authorList>
            <consortium name="DOE Joint Genome Institute"/>
            <person name="Mock T."/>
            <person name="Otillar R.P."/>
            <person name="Strauss J."/>
            <person name="Dupont C."/>
            <person name="Frickenhaus S."/>
            <person name="Maumus F."/>
            <person name="Mcmullan M."/>
            <person name="Sanges R."/>
            <person name="Schmutz J."/>
            <person name="Toseland A."/>
            <person name="Valas R."/>
            <person name="Veluchamy A."/>
            <person name="Ward B.J."/>
            <person name="Allen A."/>
            <person name="Barry K."/>
            <person name="Falciatore A."/>
            <person name="Ferrante M."/>
            <person name="Fortunato A.E."/>
            <person name="Gloeckner G."/>
            <person name="Gruber A."/>
            <person name="Hipkin R."/>
            <person name="Janech M."/>
            <person name="Kroth P."/>
            <person name="Leese F."/>
            <person name="Lindquist E."/>
            <person name="Lyon B.R."/>
            <person name="Martin J."/>
            <person name="Mayer C."/>
            <person name="Parker M."/>
            <person name="Quesneville H."/>
            <person name="Raymond J."/>
            <person name="Uhlig C."/>
            <person name="Valentin K.U."/>
            <person name="Worden A.Z."/>
            <person name="Armbrust E.V."/>
            <person name="Bowler C."/>
            <person name="Green B."/>
            <person name="Moulton V."/>
            <person name="Van Oosterhout C."/>
            <person name="Grigoriev I."/>
        </authorList>
    </citation>
    <scope>NUCLEOTIDE SEQUENCE [LARGE SCALE GENOMIC DNA]</scope>
    <source>
        <strain evidence="2 3">CCMP1102</strain>
    </source>
</reference>
<dbReference type="OrthoDB" id="43556at2759"/>
<evidence type="ECO:0000256" key="1">
    <source>
        <dbReference type="SAM" id="MobiDB-lite"/>
    </source>
</evidence>
<protein>
    <submittedName>
        <fullName evidence="2">Uncharacterized protein</fullName>
    </submittedName>
</protein>
<feature type="region of interest" description="Disordered" evidence="1">
    <location>
        <begin position="189"/>
        <end position="209"/>
    </location>
</feature>
<feature type="compositionally biased region" description="Polar residues" evidence="1">
    <location>
        <begin position="198"/>
        <end position="208"/>
    </location>
</feature>
<evidence type="ECO:0000313" key="2">
    <source>
        <dbReference type="EMBL" id="OEU09219.1"/>
    </source>
</evidence>
<organism evidence="2 3">
    <name type="scientific">Fragilariopsis cylindrus CCMP1102</name>
    <dbReference type="NCBI Taxonomy" id="635003"/>
    <lineage>
        <taxon>Eukaryota</taxon>
        <taxon>Sar</taxon>
        <taxon>Stramenopiles</taxon>
        <taxon>Ochrophyta</taxon>
        <taxon>Bacillariophyta</taxon>
        <taxon>Bacillariophyceae</taxon>
        <taxon>Bacillariophycidae</taxon>
        <taxon>Bacillariales</taxon>
        <taxon>Bacillariaceae</taxon>
        <taxon>Fragilariopsis</taxon>
    </lineage>
</organism>
<keyword evidence="3" id="KW-1185">Reference proteome</keyword>
<evidence type="ECO:0000313" key="3">
    <source>
        <dbReference type="Proteomes" id="UP000095751"/>
    </source>
</evidence>
<dbReference type="KEGG" id="fcy:FRACYDRAFT_248553"/>
<dbReference type="EMBL" id="KV784376">
    <property type="protein sequence ID" value="OEU09219.1"/>
    <property type="molecule type" value="Genomic_DNA"/>
</dbReference>
<feature type="compositionally biased region" description="Polar residues" evidence="1">
    <location>
        <begin position="64"/>
        <end position="73"/>
    </location>
</feature>
<dbReference type="InParanoid" id="A0A1E7ETM6"/>
<accession>A0A1E7ETM6</accession>
<feature type="region of interest" description="Disordered" evidence="1">
    <location>
        <begin position="361"/>
        <end position="392"/>
    </location>
</feature>